<dbReference type="Gene3D" id="3.10.28.10">
    <property type="entry name" value="Homing endonucleases"/>
    <property type="match status" value="2"/>
</dbReference>
<gene>
    <name evidence="3" type="primary">cox1-I1</name>
</gene>
<feature type="transmembrane region" description="Helical" evidence="1">
    <location>
        <begin position="18"/>
        <end position="38"/>
    </location>
</feature>
<keyword evidence="3" id="KW-0255">Endonuclease</keyword>
<sequence length="390" mass="45959">DSKLFIKMSFDAWKTLVILWHAMFYSYLLTVIINVAFLGRGSHAWVHTTHQRLHMTVLKLNYLRKKRMGLRPYKARVNDRDNHLNFKEWLVGFTDGDGTFNIYVNQKNSRVTFTYKLSQSIYNEQVLYKIKKELGIGRITKDKARHMTSYVVTKREDLIDVILPIFDEYPLLSSKHFNYIKFKKALNLYTNKPISTDREALLLEILKIKELTITDIQNETKDSTTTSPLISQSPVWNNMHYSEITSVNQVKNIASKSWLTGFIEAEGSFFLTQKSANKLVHSFGITQKYDPIILYVIKMIFHIKSSVRFTSNQAFYLETTSKRSLLNIVHYFITKDHSILFKGAKNLEFSIWKRSFMKYSHNYTKHYPELTKVTMYLRNLRNKHKLEDKA</sequence>
<dbReference type="GO" id="GO:0005739">
    <property type="term" value="C:mitochondrion"/>
    <property type="evidence" value="ECO:0007669"/>
    <property type="project" value="UniProtKB-ARBA"/>
</dbReference>
<evidence type="ECO:0000313" key="3">
    <source>
        <dbReference type="EMBL" id="AGS44275.1"/>
    </source>
</evidence>
<feature type="domain" description="Homing endonuclease LAGLIDADG" evidence="2">
    <location>
        <begin position="259"/>
        <end position="353"/>
    </location>
</feature>
<keyword evidence="1" id="KW-0812">Transmembrane</keyword>
<organism evidence="3">
    <name type="scientific">Candida tropicalis</name>
    <name type="common">Yeast</name>
    <dbReference type="NCBI Taxonomy" id="5482"/>
    <lineage>
        <taxon>Eukaryota</taxon>
        <taxon>Fungi</taxon>
        <taxon>Dikarya</taxon>
        <taxon>Ascomycota</taxon>
        <taxon>Saccharomycotina</taxon>
        <taxon>Pichiomycetes</taxon>
        <taxon>Debaryomycetaceae</taxon>
        <taxon>Candida/Lodderomyces clade</taxon>
        <taxon>Candida</taxon>
    </lineage>
</organism>
<dbReference type="InterPro" id="IPR027434">
    <property type="entry name" value="Homing_endonucl"/>
</dbReference>
<dbReference type="InterPro" id="IPR004860">
    <property type="entry name" value="LAGLIDADG_dom"/>
</dbReference>
<keyword evidence="1" id="KW-0472">Membrane</keyword>
<reference evidence="3" key="1">
    <citation type="submission" date="2013-04" db="EMBL/GenBank/DDBJ databases">
        <authorList>
            <person name="Fricova D."/>
            <person name="Brejova B."/>
            <person name="Nosek J."/>
        </authorList>
    </citation>
    <scope>NUCLEOTIDE SEQUENCE</scope>
    <source>
        <strain evidence="3">CBS 94</strain>
    </source>
</reference>
<dbReference type="Pfam" id="PF00961">
    <property type="entry name" value="LAGLIDADG_1"/>
    <property type="match status" value="2"/>
</dbReference>
<dbReference type="GO" id="GO:0004519">
    <property type="term" value="F:endonuclease activity"/>
    <property type="evidence" value="ECO:0007669"/>
    <property type="project" value="UniProtKB-KW"/>
</dbReference>
<dbReference type="SUPFAM" id="SSF55608">
    <property type="entry name" value="Homing endonucleases"/>
    <property type="match status" value="2"/>
</dbReference>
<proteinExistence type="predicted"/>
<evidence type="ECO:0000256" key="1">
    <source>
        <dbReference type="SAM" id="Phobius"/>
    </source>
</evidence>
<dbReference type="EMBL" id="KC993185">
    <property type="protein sequence ID" value="AGS44275.1"/>
    <property type="molecule type" value="Genomic_DNA"/>
</dbReference>
<dbReference type="AlphaFoldDB" id="S5TNE4"/>
<dbReference type="RefSeq" id="YP_008474984.1">
    <property type="nucleotide sequence ID" value="NC_022160.1"/>
</dbReference>
<geneLocation type="mitochondrion" evidence="3"/>
<keyword evidence="1" id="KW-1133">Transmembrane helix</keyword>
<feature type="domain" description="Homing endonuclease LAGLIDADG" evidence="2">
    <location>
        <begin position="90"/>
        <end position="185"/>
    </location>
</feature>
<protein>
    <submittedName>
        <fullName evidence="3">Putative LAGLIDADG endonuclease</fullName>
    </submittedName>
</protein>
<dbReference type="GeneID" id="16792527"/>
<keyword evidence="3" id="KW-0496">Mitochondrion</keyword>
<keyword evidence="3" id="KW-0540">Nuclease</keyword>
<accession>S5TNE4</accession>
<evidence type="ECO:0000259" key="2">
    <source>
        <dbReference type="Pfam" id="PF00961"/>
    </source>
</evidence>
<name>S5TNE4_CANTR</name>
<dbReference type="PANTHER" id="PTHR36181:SF2">
    <property type="entry name" value="INTRON-ENCODED ENDONUCLEASE AI3-RELATED"/>
    <property type="match status" value="1"/>
</dbReference>
<keyword evidence="3" id="KW-0378">Hydrolase</keyword>
<dbReference type="PANTHER" id="PTHR36181">
    <property type="entry name" value="INTRON-ENCODED ENDONUCLEASE AI3-RELATED"/>
    <property type="match status" value="1"/>
</dbReference>
<dbReference type="InterPro" id="IPR051289">
    <property type="entry name" value="LAGLIDADG_Endonuclease"/>
</dbReference>
<feature type="non-terminal residue" evidence="3">
    <location>
        <position position="1"/>
    </location>
</feature>